<proteinExistence type="predicted"/>
<feature type="region of interest" description="Disordered" evidence="2">
    <location>
        <begin position="2339"/>
        <end position="2387"/>
    </location>
</feature>
<feature type="compositionally biased region" description="Polar residues" evidence="2">
    <location>
        <begin position="1372"/>
        <end position="1382"/>
    </location>
</feature>
<feature type="region of interest" description="Disordered" evidence="2">
    <location>
        <begin position="1129"/>
        <end position="1180"/>
    </location>
</feature>
<keyword evidence="4" id="KW-1185">Reference proteome</keyword>
<feature type="region of interest" description="Disordered" evidence="2">
    <location>
        <begin position="2198"/>
        <end position="2253"/>
    </location>
</feature>
<feature type="region of interest" description="Disordered" evidence="2">
    <location>
        <begin position="1263"/>
        <end position="1382"/>
    </location>
</feature>
<reference evidence="3" key="1">
    <citation type="journal article" date="2020" name="bioRxiv">
        <title>Comparative genomics of Chlamydomonas.</title>
        <authorList>
            <person name="Craig R.J."/>
            <person name="Hasan A.R."/>
            <person name="Ness R.W."/>
            <person name="Keightley P.D."/>
        </authorList>
    </citation>
    <scope>NUCLEOTIDE SEQUENCE</scope>
    <source>
        <strain evidence="3">CCAP 11/70</strain>
    </source>
</reference>
<feature type="compositionally biased region" description="Gly residues" evidence="2">
    <location>
        <begin position="559"/>
        <end position="574"/>
    </location>
</feature>
<evidence type="ECO:0000313" key="3">
    <source>
        <dbReference type="EMBL" id="KAG2485872.1"/>
    </source>
</evidence>
<feature type="region of interest" description="Disordered" evidence="2">
    <location>
        <begin position="1"/>
        <end position="238"/>
    </location>
</feature>
<feature type="region of interest" description="Disordered" evidence="2">
    <location>
        <begin position="1068"/>
        <end position="1111"/>
    </location>
</feature>
<feature type="compositionally biased region" description="Low complexity" evidence="2">
    <location>
        <begin position="1997"/>
        <end position="2006"/>
    </location>
</feature>
<dbReference type="PANTHER" id="PTHR13037:SF24">
    <property type="entry name" value="POLYCOMB PROTEIN PCL-RELATED"/>
    <property type="match status" value="1"/>
</dbReference>
<feature type="region of interest" description="Disordered" evidence="2">
    <location>
        <begin position="1535"/>
        <end position="1621"/>
    </location>
</feature>
<feature type="compositionally biased region" description="Low complexity" evidence="2">
    <location>
        <begin position="1873"/>
        <end position="1893"/>
    </location>
</feature>
<evidence type="ECO:0000313" key="4">
    <source>
        <dbReference type="Proteomes" id="UP000612055"/>
    </source>
</evidence>
<feature type="compositionally biased region" description="Low complexity" evidence="2">
    <location>
        <begin position="1169"/>
        <end position="1180"/>
    </location>
</feature>
<evidence type="ECO:0000256" key="1">
    <source>
        <dbReference type="ARBA" id="ARBA00022581"/>
    </source>
</evidence>
<feature type="compositionally biased region" description="Acidic residues" evidence="2">
    <location>
        <begin position="1957"/>
        <end position="1967"/>
    </location>
</feature>
<protein>
    <submittedName>
        <fullName evidence="3">Uncharacterized protein</fullName>
    </submittedName>
</protein>
<feature type="compositionally biased region" description="Polar residues" evidence="2">
    <location>
        <begin position="1830"/>
        <end position="1850"/>
    </location>
</feature>
<feature type="compositionally biased region" description="Low complexity" evidence="2">
    <location>
        <begin position="518"/>
        <end position="542"/>
    </location>
</feature>
<feature type="compositionally biased region" description="Low complexity" evidence="2">
    <location>
        <begin position="1130"/>
        <end position="1152"/>
    </location>
</feature>
<dbReference type="EMBL" id="JAEHOE010000121">
    <property type="protein sequence ID" value="KAG2485872.1"/>
    <property type="molecule type" value="Genomic_DNA"/>
</dbReference>
<feature type="compositionally biased region" description="Low complexity" evidence="2">
    <location>
        <begin position="1969"/>
        <end position="1985"/>
    </location>
</feature>
<feature type="compositionally biased region" description="Low complexity" evidence="2">
    <location>
        <begin position="301"/>
        <end position="311"/>
    </location>
</feature>
<feature type="compositionally biased region" description="Low complexity" evidence="2">
    <location>
        <begin position="1092"/>
        <end position="1107"/>
    </location>
</feature>
<feature type="compositionally biased region" description="Low complexity" evidence="2">
    <location>
        <begin position="2084"/>
        <end position="2100"/>
    </location>
</feature>
<feature type="compositionally biased region" description="Low complexity" evidence="2">
    <location>
        <begin position="85"/>
        <end position="107"/>
    </location>
</feature>
<feature type="compositionally biased region" description="Low complexity" evidence="2">
    <location>
        <begin position="128"/>
        <end position="161"/>
    </location>
</feature>
<feature type="region of interest" description="Disordered" evidence="2">
    <location>
        <begin position="781"/>
        <end position="825"/>
    </location>
</feature>
<feature type="compositionally biased region" description="Low complexity" evidence="2">
    <location>
        <begin position="1347"/>
        <end position="1361"/>
    </location>
</feature>
<feature type="compositionally biased region" description="Polar residues" evidence="2">
    <location>
        <begin position="162"/>
        <end position="178"/>
    </location>
</feature>
<gene>
    <name evidence="3" type="ORF">HYH03_015455</name>
</gene>
<feature type="compositionally biased region" description="Basic and acidic residues" evidence="2">
    <location>
        <begin position="1810"/>
        <end position="1822"/>
    </location>
</feature>
<accession>A0A835XM66</accession>
<evidence type="ECO:0000256" key="2">
    <source>
        <dbReference type="SAM" id="MobiDB-lite"/>
    </source>
</evidence>
<feature type="region of interest" description="Disordered" evidence="2">
    <location>
        <begin position="997"/>
        <end position="1050"/>
    </location>
</feature>
<sequence length="2425" mass="239918">MWQRKAAAAPAAPLRPATNTDPVGPNRGAARGGPSAEAARTGRQGLASSSSSDASADRDAASRSRRGQGLGQSRMVTPQTSMRRGSTAASAQGSASAFAAASAQGEALRARGSSRSLAVPEELDLDRPASSSSSDAPTLRSAAARQASVSSRQQPSVPVSRASSFRQSEQQAKQQRPSSPLHRAGSNMQPQQEPRSPSASPGAKSSETSVSPRRLGAQTSFRRDSMRVLDTDSELEEEQWHQRQILVGRQVAAETAATAAAAAAGLAGVSPAMAWRMGGAVPSPAPVRLGAHSRTLVLSDGGASEAAGESPGSPPLAEDSDGMGFSGGAVSDGAGVDGSSPSHSQRLDYLPPITHITQQLEQLLQHVNALGLGADSPTRGGAGGGGGWSGGLSPGGVALFPGAATEARPLAPAAGRATPGSPDRLVPTAAAGLGTSPAAPAQSPPRPFPFSPGGSGADVPALLRQLSTLQREVDQLRRTVLLERATGALGPGSGTGAGPGAALSPRTRAALAASALVGPTNVSPVGSGSPGAGRPRSSPGSPHELSANASSLSLRPGASSGGGSTGMAGAGSGRGVANIAPPRGLVLTHPSSAATTAAAIAPLTQRRSVSPSLPAGRLPARIEPLTLATQRGRSASPSSPHMYGPAATPHTLLTDRGRFLGTQLPSDPNHSVGGQDPNQVRSIMAALDSIRGSLTALGDSVEEVQGMMDPESGSPSGSRLASGSGRRARSTSPRSGGRPLSPIRITGRFYGRYSGGGTGDLEGGPSSASLALAEAAAEATAGELPGAAGSPVASPRRGRYDGGFDGSGRGSSRPSSASPRFRGGLSGRVGLVGGGGLGPGAGEVGFTSSTRRLVAALDETVSRLEAVAAEQPAWQAPASPAGRERALAAGVGNVSFGGGAGGWIGGGGVGRTAGAVVSPVASPSVVRMLSMTPAAHPSPPRAVGYSAAGRGGLPAPPASTVPTWDRFSDQGPGALAFAPSSLRGGPLAVPSPVAGLVAATGRPSGRTTVRVVDSPTRRNALSGRGSSPPGSPHTRAQPRSPPLDAYPDAPAPVTAMAAAMLPGGRLLLMDGLSPPHSPAGSRPGSPHRTARPRSPAAASAAAAAAAPGGDGMAGLTANVLPGGRLRVAEAPNPARRSRSASPASSAGRASPSRSPPRRLDADAAGASHTTTTFARTGRTGPASAAAAAAAAATGVMRLGPVVGAATATAAAGAGRRAQLPARSPGRPRLAPVSTLVSAFISAARRGTGLQDATLPSFLPPSSAATGVAAPTGRAIGDLGLDRDPHNISRHASPLQSRSPSPSPSPSPRREASSPGLAGSPRRPMTMTTTAAAQTSPLRPHGYLALGSPPRSSPQRPLSTSPYASPRGRRATVSAQTSPQRSLGSLGLMRLASLPRGQAVLQSVQRTHASARPTSPIFPPGSTAAAIAAAAAPRTSYGAASGANRRTLEQVLSGLAALPATATPTAGFTALAAAAAARPAAPATTMAALTPAAGGGGGGRSLSPRLQAMQAETLSRLRVAGAPTVGLAGGLGRGYSSSAGAAPEAARGPGPSLAPLSAADLLPPHGAYGAPADRGSRRYSPPHRSHGGSGPGAARSGATPSFAAAGFATPKPVPGTAVATPNARATRDAAEAQLRVLMHLAAAASSAHAETEKARVEAEARLAAQAMAGASAELHRREAEAQAGLSGLLGLALGADQQEHEEQQESSSPSLLLGMPWGAAPGRGPSAADGGGEAELGRPRRLLDSLAAADEEAASASATVPTMEHERVSFEAEGVGEALVGERNVPASPLSGLTAGTPGPQALSGQSGAEALDREGSEPHERPASPVPVQPRSQGAGSYGPQASPQNSLPVLTSPGVGAEAVRLGSPPACSPMHLPHPTTTAAATAPSSALPSRSAEDAECLPALSPPPTRGGPAFMSSAAASAPSASGLLAQAGASRYATFAESPESPVPYALPADAEAEEEGDCTEDPAALASAAPSARSPARSEGLAPGSVPRESSGGDSRSGGSSSGGGRGSRAEARLAPATAASVSSQPVGSEATECGRLTAAPGPLQQRSAIQGGHSGQALKPAAPGVRLPLQQQSDVAPQPQLQPMLQAPPAAGLAGGRPGAAAAAPAPAGVQGEAAGTALLRRAPPQPAGPQPIRHAAGVAAAGDWVHANAAPQPPNRQAAVVVQPSLPTVRSGEGVRASVVAAARLSSTLLPSGPDDTPAPLPAESPALLGRRGGPGLEPLHRQPAANPGGDGKEDRWHASASTSSLAHPYAYPATSYEEGHDRSRLAPASTVTGYRHTLRAPLEQQLQPQSHTLARGPALHGPRAHWPGAVQGVVLAPARLSQTLAQAGFRQPATQAQPQAHLQDGLGQAPLHPHHSVPGDRGQAMQPGSLGQGGQGQGQRQALAALMASLQALNGVTQSACARMLDEFGGQGRGA</sequence>
<feature type="compositionally biased region" description="Low complexity" evidence="2">
    <location>
        <begin position="2107"/>
        <end position="2124"/>
    </location>
</feature>
<comment type="caution">
    <text evidence="3">The sequence shown here is derived from an EMBL/GenBank/DDBJ whole genome shotgun (WGS) entry which is preliminary data.</text>
</comment>
<feature type="region of interest" description="Disordered" evidence="2">
    <location>
        <begin position="411"/>
        <end position="456"/>
    </location>
</feature>
<feature type="region of interest" description="Disordered" evidence="2">
    <location>
        <begin position="1785"/>
        <end position="1919"/>
    </location>
</feature>
<feature type="compositionally biased region" description="Low complexity" evidence="2">
    <location>
        <begin position="1535"/>
        <end position="1563"/>
    </location>
</feature>
<feature type="compositionally biased region" description="Basic and acidic residues" evidence="2">
    <location>
        <begin position="221"/>
        <end position="230"/>
    </location>
</feature>
<feature type="compositionally biased region" description="Low complexity" evidence="2">
    <location>
        <begin position="1591"/>
        <end position="1600"/>
    </location>
</feature>
<feature type="compositionally biased region" description="Polar residues" evidence="2">
    <location>
        <begin position="75"/>
        <end position="84"/>
    </location>
</feature>
<feature type="compositionally biased region" description="Low complexity" evidence="2">
    <location>
        <begin position="1324"/>
        <end position="1334"/>
    </location>
</feature>
<dbReference type="Proteomes" id="UP000612055">
    <property type="component" value="Unassembled WGS sequence"/>
</dbReference>
<feature type="region of interest" description="Disordered" evidence="2">
    <location>
        <begin position="301"/>
        <end position="343"/>
    </location>
</feature>
<keyword evidence="1" id="KW-0945">Host-virus interaction</keyword>
<feature type="compositionally biased region" description="Low complexity" evidence="2">
    <location>
        <begin position="328"/>
        <end position="340"/>
    </location>
</feature>
<feature type="compositionally biased region" description="Polar residues" evidence="2">
    <location>
        <begin position="186"/>
        <end position="211"/>
    </location>
</feature>
<feature type="compositionally biased region" description="Low complexity" evidence="2">
    <location>
        <begin position="1"/>
        <end position="17"/>
    </location>
</feature>
<feature type="region of interest" description="Disordered" evidence="2">
    <location>
        <begin position="706"/>
        <end position="747"/>
    </location>
</feature>
<feature type="compositionally biased region" description="Low complexity" evidence="2">
    <location>
        <begin position="712"/>
        <end position="742"/>
    </location>
</feature>
<dbReference type="PANTHER" id="PTHR13037">
    <property type="entry name" value="FORMIN"/>
    <property type="match status" value="1"/>
</dbReference>
<feature type="region of interest" description="Disordered" evidence="2">
    <location>
        <begin position="1695"/>
        <end position="1735"/>
    </location>
</feature>
<feature type="region of interest" description="Disordered" evidence="2">
    <location>
        <begin position="518"/>
        <end position="575"/>
    </location>
</feature>
<feature type="compositionally biased region" description="Low complexity" evidence="2">
    <location>
        <begin position="810"/>
        <end position="823"/>
    </location>
</feature>
<organism evidence="3 4">
    <name type="scientific">Edaphochlamys debaryana</name>
    <dbReference type="NCBI Taxonomy" id="47281"/>
    <lineage>
        <taxon>Eukaryota</taxon>
        <taxon>Viridiplantae</taxon>
        <taxon>Chlorophyta</taxon>
        <taxon>core chlorophytes</taxon>
        <taxon>Chlorophyceae</taxon>
        <taxon>CS clade</taxon>
        <taxon>Chlamydomonadales</taxon>
        <taxon>Chlamydomonadales incertae sedis</taxon>
        <taxon>Edaphochlamys</taxon>
    </lineage>
</organism>
<feature type="region of interest" description="Disordered" evidence="2">
    <location>
        <begin position="1941"/>
        <end position="2124"/>
    </location>
</feature>
<name>A0A835XM66_9CHLO</name>